<dbReference type="Pfam" id="PF01464">
    <property type="entry name" value="SLT"/>
    <property type="match status" value="1"/>
</dbReference>
<dbReference type="InterPro" id="IPR008258">
    <property type="entry name" value="Transglycosylase_SLT_dom_1"/>
</dbReference>
<dbReference type="InterPro" id="IPR011055">
    <property type="entry name" value="Dup_hybrid_motif"/>
</dbReference>
<evidence type="ECO:0000313" key="3">
    <source>
        <dbReference type="EMBL" id="ODV53289.1"/>
    </source>
</evidence>
<dbReference type="SUPFAM" id="SSF53187">
    <property type="entry name" value="Zn-dependent exopeptidases"/>
    <property type="match status" value="1"/>
</dbReference>
<dbReference type="SUPFAM" id="SSF53955">
    <property type="entry name" value="Lysozyme-like"/>
    <property type="match status" value="1"/>
</dbReference>
<dbReference type="InterPro" id="IPR016047">
    <property type="entry name" value="M23ase_b-sheet_dom"/>
</dbReference>
<dbReference type="OrthoDB" id="9763643at2"/>
<dbReference type="Gene3D" id="2.70.70.10">
    <property type="entry name" value="Glucose Permease (Domain IIA)"/>
    <property type="match status" value="1"/>
</dbReference>
<organism evidence="3 4">
    <name type="scientific">Lysinibacillus fusiformis</name>
    <dbReference type="NCBI Taxonomy" id="28031"/>
    <lineage>
        <taxon>Bacteria</taxon>
        <taxon>Bacillati</taxon>
        <taxon>Bacillota</taxon>
        <taxon>Bacilli</taxon>
        <taxon>Bacillales</taxon>
        <taxon>Bacillaceae</taxon>
        <taxon>Lysinibacillus</taxon>
    </lineage>
</organism>
<dbReference type="Proteomes" id="UP000094784">
    <property type="component" value="Unassembled WGS sequence"/>
</dbReference>
<dbReference type="GO" id="GO:0004222">
    <property type="term" value="F:metalloendopeptidase activity"/>
    <property type="evidence" value="ECO:0007669"/>
    <property type="project" value="TreeGrafter"/>
</dbReference>
<dbReference type="Pfam" id="PF01551">
    <property type="entry name" value="Peptidase_M23"/>
    <property type="match status" value="1"/>
</dbReference>
<dbReference type="RefSeq" id="WP_069483530.1">
    <property type="nucleotide sequence ID" value="NZ_KV766183.1"/>
</dbReference>
<dbReference type="SMART" id="SM00646">
    <property type="entry name" value="Ami_3"/>
    <property type="match status" value="1"/>
</dbReference>
<reference evidence="3 4" key="1">
    <citation type="submission" date="2016-09" db="EMBL/GenBank/DDBJ databases">
        <title>Draft genome sequence of the soil isolate, Lysinibacillus fusiformis M5, a potential hypoxanthine producer.</title>
        <authorList>
            <person name="Gallegos-Monterrosa R."/>
            <person name="Maroti G."/>
            <person name="Balint B."/>
            <person name="Kovacs A.T."/>
        </authorList>
    </citation>
    <scope>NUCLEOTIDE SEQUENCE [LARGE SCALE GENOMIC DNA]</scope>
    <source>
        <strain evidence="3 4">M5</strain>
    </source>
</reference>
<dbReference type="EMBL" id="MECQ01000008">
    <property type="protein sequence ID" value="ODV53289.1"/>
    <property type="molecule type" value="Genomic_DNA"/>
</dbReference>
<dbReference type="Gene3D" id="3.40.630.40">
    <property type="entry name" value="Zn-dependent exopeptidases"/>
    <property type="match status" value="1"/>
</dbReference>
<dbReference type="SUPFAM" id="SSF51261">
    <property type="entry name" value="Duplicated hybrid motif"/>
    <property type="match status" value="1"/>
</dbReference>
<feature type="domain" description="MurNAc-LAA" evidence="2">
    <location>
        <begin position="65"/>
        <end position="175"/>
    </location>
</feature>
<dbReference type="GO" id="GO:0009253">
    <property type="term" value="P:peptidoglycan catabolic process"/>
    <property type="evidence" value="ECO:0007669"/>
    <property type="project" value="InterPro"/>
</dbReference>
<dbReference type="PANTHER" id="PTHR21666">
    <property type="entry name" value="PEPTIDASE-RELATED"/>
    <property type="match status" value="1"/>
</dbReference>
<evidence type="ECO:0000259" key="2">
    <source>
        <dbReference type="SMART" id="SM00646"/>
    </source>
</evidence>
<proteinExistence type="predicted"/>
<evidence type="ECO:0000313" key="4">
    <source>
        <dbReference type="Proteomes" id="UP000094784"/>
    </source>
</evidence>
<dbReference type="InterPro" id="IPR050570">
    <property type="entry name" value="Cell_wall_metabolism_enzyme"/>
</dbReference>
<gene>
    <name evidence="3" type="ORF">BG258_23595</name>
</gene>
<dbReference type="CDD" id="cd12797">
    <property type="entry name" value="M23_peptidase"/>
    <property type="match status" value="1"/>
</dbReference>
<dbReference type="Gene3D" id="1.10.530.10">
    <property type="match status" value="1"/>
</dbReference>
<dbReference type="PANTHER" id="PTHR21666:SF289">
    <property type="entry name" value="L-ALA--D-GLU ENDOPEPTIDASE"/>
    <property type="match status" value="1"/>
</dbReference>
<dbReference type="CDD" id="cd02696">
    <property type="entry name" value="MurNAc-LAA"/>
    <property type="match status" value="1"/>
</dbReference>
<name>A0A1E4QYN8_9BACI</name>
<protein>
    <recommendedName>
        <fullName evidence="2">MurNAc-LAA domain-containing protein</fullName>
    </recommendedName>
</protein>
<comment type="caution">
    <text evidence="3">The sequence shown here is derived from an EMBL/GenBank/DDBJ whole genome shotgun (WGS) entry which is preliminary data.</text>
</comment>
<keyword evidence="1" id="KW-0732">Signal</keyword>
<dbReference type="GO" id="GO:0008745">
    <property type="term" value="F:N-acetylmuramoyl-L-alanine amidase activity"/>
    <property type="evidence" value="ECO:0007669"/>
    <property type="project" value="InterPro"/>
</dbReference>
<sequence>MADIIISAGHGTHVAGTSGNGMTEVGEARNVSKRVVEILKENSLAAEFYYDDVSTTQNANLTHLVNYHNKQTRKLDVSVHFNSSGTSTSSGIGSEAFYKSGDSTTHKMAAAVSAAMALAGGFKDRGPKSKSLAFTNGCKANSLLLEICFMNSSTDMTLYKQNFEKICQAIAFTLVKCVGKKADLDNWKGDISQQVADIKLSVNQADIEGQTPAEAGDSIGSSVDGLQDAFANSSVSTAPNSEGGFRVTTSGGLVVIDKQPLEETPGEPVYPDLVAPQKTPKEYVQPLSPLWKNEEEKKETEQKYDMANEVNFESFIKKGIDIAKIFFDYEDYKKRSLVYDNKEHRYKKKVPNFGKPANNNDPLPVDEKIEELEQHLPFMKIHRLSFYQPHQHTVQLAKIVMDLSDKVEKRMVQVENNLATLYRNTFRLGSRININCVYYGGQSEFHKYKSIRCLHHDRINDGQVMTLDQCLSCTRYEPILGKVYEIENELGRSLQLINDDNQMAYQQMQDSIDQTKIEEKPDKIEKMFLDLEQIKKNKREDGDKDFKEVWPEGFKMNWDLVPIEKQTPHVRYDDGRESERLASNYKNIEHHNDPTGAGFEGIGIFYGPTGSTFYSKLGYGGGFSPSGSGGYTGGTETTSIQSTEEVRKQIEMNDAVFDSLATNNAMTQYVNNGKAYAKNVDSALKALKDADSNFEQYIKDAATKYGLDPLLVLSVIIVESTGRYNNGEPDGFVGLMQMHINNLPSNYLSMSISDKIKTNIEKGCAHLVSKRKAVWESSNIVNLSIAYNSGEALIIGNSSKGYGPVYTPGLDKNQHSTWTYDQIWTNFYRNLKGQWPGDTSRHKEKLEYYPKIHYIYKALMSKDIAESLSTAPAAKEIGFAMTFPYSSDYYDNKVTFTSDYGNRSINGGTEFHNGIDLQGGSGSPIVAAAKGKVTKVSPGYNGGMGNVVEITHEGGVRTIYMHLQDKSMQVSVGDSVNPGTVIAKEGNTGRVYGKTGFHLHFEIRDAQNKTIDPKVALPYLKGQLHKKIKV</sequence>
<evidence type="ECO:0000256" key="1">
    <source>
        <dbReference type="ARBA" id="ARBA00022729"/>
    </source>
</evidence>
<dbReference type="InterPro" id="IPR002508">
    <property type="entry name" value="MurNAc-LAA_cat"/>
</dbReference>
<dbReference type="AlphaFoldDB" id="A0A1E4QYN8"/>
<dbReference type="InterPro" id="IPR023346">
    <property type="entry name" value="Lysozyme-like_dom_sf"/>
</dbReference>
<dbReference type="Pfam" id="PF01520">
    <property type="entry name" value="Amidase_3"/>
    <property type="match status" value="1"/>
</dbReference>
<accession>A0A1E4QYN8</accession>